<dbReference type="SUPFAM" id="SSF48452">
    <property type="entry name" value="TPR-like"/>
    <property type="match status" value="2"/>
</dbReference>
<dbReference type="PROSITE" id="PS50943">
    <property type="entry name" value="HTH_CROC1"/>
    <property type="match status" value="1"/>
</dbReference>
<evidence type="ECO:0000313" key="6">
    <source>
        <dbReference type="Proteomes" id="UP000280960"/>
    </source>
</evidence>
<dbReference type="CDD" id="cd00093">
    <property type="entry name" value="HTH_XRE"/>
    <property type="match status" value="1"/>
</dbReference>
<evidence type="ECO:0000256" key="3">
    <source>
        <dbReference type="PROSITE-ProRule" id="PRU00339"/>
    </source>
</evidence>
<feature type="repeat" description="TPR" evidence="3">
    <location>
        <begin position="404"/>
        <end position="437"/>
    </location>
</feature>
<evidence type="ECO:0000259" key="4">
    <source>
        <dbReference type="PROSITE" id="PS50943"/>
    </source>
</evidence>
<keyword evidence="1" id="KW-0677">Repeat</keyword>
<protein>
    <submittedName>
        <fullName evidence="5">Helix-turn-helix domain-containing protein</fullName>
    </submittedName>
</protein>
<dbReference type="Pfam" id="PF13174">
    <property type="entry name" value="TPR_6"/>
    <property type="match status" value="1"/>
</dbReference>
<dbReference type="Gene3D" id="1.10.260.40">
    <property type="entry name" value="lambda repressor-like DNA-binding domains"/>
    <property type="match status" value="1"/>
</dbReference>
<dbReference type="Pfam" id="PF13424">
    <property type="entry name" value="TPR_12"/>
    <property type="match status" value="1"/>
</dbReference>
<dbReference type="PROSITE" id="PS50005">
    <property type="entry name" value="TPR"/>
    <property type="match status" value="4"/>
</dbReference>
<dbReference type="GO" id="GO:0003677">
    <property type="term" value="F:DNA binding"/>
    <property type="evidence" value="ECO:0007669"/>
    <property type="project" value="InterPro"/>
</dbReference>
<dbReference type="Proteomes" id="UP000280960">
    <property type="component" value="Chromosome"/>
</dbReference>
<dbReference type="EMBL" id="CP033169">
    <property type="protein sequence ID" value="AYO30314.1"/>
    <property type="molecule type" value="Genomic_DNA"/>
</dbReference>
<dbReference type="Pfam" id="PF01381">
    <property type="entry name" value="HTH_3"/>
    <property type="match status" value="1"/>
</dbReference>
<dbReference type="InterPro" id="IPR010982">
    <property type="entry name" value="Lambda_DNA-bd_dom_sf"/>
</dbReference>
<dbReference type="SMART" id="SM00530">
    <property type="entry name" value="HTH_XRE"/>
    <property type="match status" value="1"/>
</dbReference>
<dbReference type="Pfam" id="PF13181">
    <property type="entry name" value="TPR_8"/>
    <property type="match status" value="1"/>
</dbReference>
<dbReference type="SUPFAM" id="SSF47413">
    <property type="entry name" value="lambda repressor-like DNA-binding domains"/>
    <property type="match status" value="1"/>
</dbReference>
<dbReference type="PANTHER" id="PTHR45641">
    <property type="entry name" value="TETRATRICOPEPTIDE REPEAT PROTEIN (AFU_ORTHOLOGUE AFUA_6G03870)"/>
    <property type="match status" value="1"/>
</dbReference>
<dbReference type="AlphaFoldDB" id="A0A3G2R470"/>
<dbReference type="InterPro" id="IPR019734">
    <property type="entry name" value="TPR_rpt"/>
</dbReference>
<dbReference type="Pfam" id="PF13374">
    <property type="entry name" value="TPR_10"/>
    <property type="match status" value="1"/>
</dbReference>
<evidence type="ECO:0000313" key="5">
    <source>
        <dbReference type="EMBL" id="AYO30314.1"/>
    </source>
</evidence>
<dbReference type="SMART" id="SM00028">
    <property type="entry name" value="TPR"/>
    <property type="match status" value="7"/>
</dbReference>
<proteinExistence type="predicted"/>
<evidence type="ECO:0000256" key="2">
    <source>
        <dbReference type="ARBA" id="ARBA00022803"/>
    </source>
</evidence>
<dbReference type="Gene3D" id="1.25.40.10">
    <property type="entry name" value="Tetratricopeptide repeat domain"/>
    <property type="match status" value="3"/>
</dbReference>
<sequence length="454" mass="52487">MGGFLGEKIKKRRKELFLKQKDLAGEDFTTSFISQIEKGKLNPSLKTLEILARRLEVPVAYLLEEERESVVTVDSDTVNHLIGLFAKFEGDVSSSDYAGALEVIGKLKSKMQELGIDTYCFLCDYYAARVYFGISKYEECANACREILQKLINYEMYDKLAVCLYMMGICFEKLSEYEQAKEHLSRCLETIEENDLSLYEIKAECLIKLGSIHGRQGAYVKAMEFYRQAFEISKRENCHRYIGDCYTGMGLCCYYLKDYRESLKHLGRALSLYRLIEYDYGVAMAQNNMGMVYIKQNNQDEALKCFTDSVRLYRKLSRPLSEARSLNELANIYIQRKEYKECLKYCRRVRNILRMNHDEIIMAHNLEILGKVLYGIGKKKWALKALKKAAGIFEKHDVMDSNLADTYSVMANVYMEIGENEAAKAMFNRSIKILSKSSEKPLETERGDILEHKI</sequence>
<name>A0A3G2R470_9FIRM</name>
<feature type="repeat" description="TPR" evidence="3">
    <location>
        <begin position="283"/>
        <end position="316"/>
    </location>
</feature>
<dbReference type="InterPro" id="IPR011990">
    <property type="entry name" value="TPR-like_helical_dom_sf"/>
</dbReference>
<keyword evidence="2 3" id="KW-0802">TPR repeat</keyword>
<dbReference type="InterPro" id="IPR001387">
    <property type="entry name" value="Cro/C1-type_HTH"/>
</dbReference>
<accession>A0A3G2R470</accession>
<feature type="repeat" description="TPR" evidence="3">
    <location>
        <begin position="161"/>
        <end position="194"/>
    </location>
</feature>
<organism evidence="5 6">
    <name type="scientific">Biomaibacter acetigenes</name>
    <dbReference type="NCBI Taxonomy" id="2316383"/>
    <lineage>
        <taxon>Bacteria</taxon>
        <taxon>Bacillati</taxon>
        <taxon>Bacillota</taxon>
        <taxon>Clostridia</taxon>
        <taxon>Thermosediminibacterales</taxon>
        <taxon>Tepidanaerobacteraceae</taxon>
        <taxon>Biomaibacter</taxon>
    </lineage>
</organism>
<gene>
    <name evidence="5" type="ORF">D2962_06490</name>
</gene>
<dbReference type="RefSeq" id="WP_120766968.1">
    <property type="nucleotide sequence ID" value="NZ_CP033169.1"/>
</dbReference>
<evidence type="ECO:0000256" key="1">
    <source>
        <dbReference type="ARBA" id="ARBA00022737"/>
    </source>
</evidence>
<reference evidence="5 6" key="1">
    <citation type="submission" date="2018-10" db="EMBL/GenBank/DDBJ databases">
        <authorList>
            <person name="Zhang X."/>
        </authorList>
    </citation>
    <scope>NUCLEOTIDE SEQUENCE [LARGE SCALE GENOMIC DNA]</scope>
    <source>
        <strain evidence="5 6">SK-G1</strain>
    </source>
</reference>
<feature type="domain" description="HTH cro/C1-type" evidence="4">
    <location>
        <begin position="9"/>
        <end position="62"/>
    </location>
</feature>
<feature type="repeat" description="TPR" evidence="3">
    <location>
        <begin position="203"/>
        <end position="236"/>
    </location>
</feature>
<keyword evidence="6" id="KW-1185">Reference proteome</keyword>
<dbReference type="KEGG" id="bacg:D2962_06490"/>